<evidence type="ECO:0000256" key="5">
    <source>
        <dbReference type="ARBA" id="ARBA00022840"/>
    </source>
</evidence>
<dbReference type="Pfam" id="PF00749">
    <property type="entry name" value="tRNA-synt_1c"/>
    <property type="match status" value="1"/>
</dbReference>
<feature type="region of interest" description="Disordered" evidence="10">
    <location>
        <begin position="716"/>
        <end position="809"/>
    </location>
</feature>
<dbReference type="InterPro" id="IPR049940">
    <property type="entry name" value="GluQ/Sye"/>
</dbReference>
<dbReference type="InterPro" id="IPR014729">
    <property type="entry name" value="Rossmann-like_a/b/a_fold"/>
</dbReference>
<dbReference type="InterPro" id="IPR020751">
    <property type="entry name" value="aa-tRNA-synth_I_codon-bd_sub2"/>
</dbReference>
<feature type="region of interest" description="Disordered" evidence="10">
    <location>
        <begin position="824"/>
        <end position="860"/>
    </location>
</feature>
<evidence type="ECO:0000313" key="14">
    <source>
        <dbReference type="Proteomes" id="UP001430848"/>
    </source>
</evidence>
<dbReference type="InterPro" id="IPR004527">
    <property type="entry name" value="Glu-tRNA-ligase_bac/mito"/>
</dbReference>
<evidence type="ECO:0000256" key="9">
    <source>
        <dbReference type="RuleBase" id="RU363037"/>
    </source>
</evidence>
<dbReference type="CDD" id="cd00808">
    <property type="entry name" value="GluRS_core"/>
    <property type="match status" value="1"/>
</dbReference>
<comment type="caution">
    <text evidence="13">The sequence shown here is derived from an EMBL/GenBank/DDBJ whole genome shotgun (WGS) entry which is preliminary data.</text>
</comment>
<gene>
    <name evidence="13" type="primary">MSE1</name>
    <name evidence="13" type="ORF">SLS63_003212</name>
</gene>
<dbReference type="SUPFAM" id="SSF48163">
    <property type="entry name" value="An anticodon-binding domain of class I aminoacyl-tRNA synthetases"/>
    <property type="match status" value="1"/>
</dbReference>
<evidence type="ECO:0000256" key="2">
    <source>
        <dbReference type="ARBA" id="ARBA00012835"/>
    </source>
</evidence>
<proteinExistence type="inferred from homology"/>
<evidence type="ECO:0000256" key="7">
    <source>
        <dbReference type="ARBA" id="ARBA00023146"/>
    </source>
</evidence>
<keyword evidence="6 9" id="KW-0648">Protein biosynthesis</keyword>
<evidence type="ECO:0000256" key="10">
    <source>
        <dbReference type="SAM" id="MobiDB-lite"/>
    </source>
</evidence>
<accession>A0ABR1PHX2</accession>
<feature type="compositionally biased region" description="Polar residues" evidence="10">
    <location>
        <begin position="765"/>
        <end position="774"/>
    </location>
</feature>
<dbReference type="EC" id="6.1.1.17" evidence="2"/>
<comment type="similarity">
    <text evidence="1">Belongs to the class-I aminoacyl-tRNA synthetase family. Glutamate--tRNA ligase type 1 subfamily.</text>
</comment>
<dbReference type="PANTHER" id="PTHR43311:SF2">
    <property type="entry name" value="GLUTAMATE--TRNA LIGASE, MITOCHONDRIAL-RELATED"/>
    <property type="match status" value="1"/>
</dbReference>
<feature type="domain" description="Aminoacyl-tRNA synthetase class I anticodon-binding" evidence="12">
    <location>
        <begin position="494"/>
        <end position="590"/>
    </location>
</feature>
<dbReference type="PANTHER" id="PTHR43311">
    <property type="entry name" value="GLUTAMATE--TRNA LIGASE"/>
    <property type="match status" value="1"/>
</dbReference>
<dbReference type="HAMAP" id="MF_00022">
    <property type="entry name" value="Glu_tRNA_synth_type1"/>
    <property type="match status" value="1"/>
</dbReference>
<keyword evidence="7 9" id="KW-0030">Aminoacyl-tRNA synthetase</keyword>
<reference evidence="13 14" key="1">
    <citation type="submission" date="2024-02" db="EMBL/GenBank/DDBJ databases">
        <title>De novo assembly and annotation of 12 fungi associated with fruit tree decline syndrome in Ontario, Canada.</title>
        <authorList>
            <person name="Sulman M."/>
            <person name="Ellouze W."/>
            <person name="Ilyukhin E."/>
        </authorList>
    </citation>
    <scope>NUCLEOTIDE SEQUENCE [LARGE SCALE GENOMIC DNA]</scope>
    <source>
        <strain evidence="13 14">M169</strain>
    </source>
</reference>
<feature type="compositionally biased region" description="Low complexity" evidence="10">
    <location>
        <begin position="850"/>
        <end position="860"/>
    </location>
</feature>
<name>A0ABR1PHX2_DIAER</name>
<evidence type="ECO:0000256" key="4">
    <source>
        <dbReference type="ARBA" id="ARBA00022741"/>
    </source>
</evidence>
<feature type="region of interest" description="Disordered" evidence="10">
    <location>
        <begin position="621"/>
        <end position="699"/>
    </location>
</feature>
<keyword evidence="3 9" id="KW-0436">Ligase</keyword>
<keyword evidence="5 9" id="KW-0067">ATP-binding</keyword>
<dbReference type="Gene3D" id="1.10.10.350">
    <property type="match status" value="1"/>
</dbReference>
<dbReference type="InterPro" id="IPR000924">
    <property type="entry name" value="Glu/Gln-tRNA-synth"/>
</dbReference>
<feature type="compositionally biased region" description="Basic residues" evidence="10">
    <location>
        <begin position="730"/>
        <end position="739"/>
    </location>
</feature>
<sequence length="932" mass="105915">MSNLLLLRRRLPTGFLSSRLNQVRRYALIGKPSQNQKPIWSLPESPARTRFAPSPTGYLHLGSLRTALFNYLLAQATGGQFIIRLEDTDRTRFVHDAESRLYEDMQWAGLTWDEGPDKGGPFGPYKQSERLDLYRPHVDMLLEKDRAFRCFCSKEDLEFNLQQATSSGAVAHYPGTCTGIPKSESDRRAANGEPHVVRFKTSEVPVSAPDLVYGAYKKAEREDNFIIMKSDGFPTYHFANVVDDHFMKITHIIRGAEWLISTPKHIELYNAFGWQPPNFAHVGLLVDHQRQKLSKRDIDNIGISVFRDSNIMPEALLNFSVLLGWDPSLQNRPHLDKRGRMTVEEMKDNFTLKFTRGDIVVDLAKLKFFQTRFTRDLISGAIPDPTALSHRILKPMQSELEQLSQDLSKNSVSELVAEVFGDKPNMRVKTTRQRTQHTEEHIHEVLKTSKALIENHRQFIKDNMYAFWPPSTLAYKNSFKEFQSGMKRIQMVRKTVKILNMDISKVLRHFRNSLDELTQEEWTLENVGAKAKELADSVTLYNTEKDLFMEHGAGWKFLRWSLLVGTPGLSVVPVMVLLGQEETLKRLRDARKCAGVLEVKMAAEAKKAEQLRKYSRLHNKVMGHTTGEDQKSLDDQVSEPRNLKVPIPNEERTRTQDKAKGFLRPMHSESHLPEKGPFVSKRQPRFENVQRPEDRPPKQFISLEEFFSGYRHILDEEQSGPASNPPTKRAEKHAKRKSARRSEPADEINPFAPGGSFFTRVLETGTRSSQPESTHPQRRTHHPSDSTSRTLQPEPTEAPPGPSQGMSDSERGLHFKHLMLQKAYERRIQASSAPRLKLREPEPRNPAKQPGAAADDAPGPVGAFYAGPVVNHPLRVKASGRPAGDVEGERLSEGEADEGHDAGKIELEQKLKESWVERGMPKGAKNTEDWGQ</sequence>
<keyword evidence="4 9" id="KW-0547">Nucleotide-binding</keyword>
<feature type="compositionally biased region" description="Basic and acidic residues" evidence="10">
    <location>
        <begin position="649"/>
        <end position="674"/>
    </location>
</feature>
<dbReference type="GO" id="GO:0016874">
    <property type="term" value="F:ligase activity"/>
    <property type="evidence" value="ECO:0007669"/>
    <property type="project" value="UniProtKB-KW"/>
</dbReference>
<feature type="compositionally biased region" description="Basic and acidic residues" evidence="10">
    <location>
        <begin position="684"/>
        <end position="697"/>
    </location>
</feature>
<evidence type="ECO:0000256" key="1">
    <source>
        <dbReference type="ARBA" id="ARBA00007894"/>
    </source>
</evidence>
<dbReference type="InterPro" id="IPR020058">
    <property type="entry name" value="Glu/Gln-tRNA-synth_Ib_cat-dom"/>
</dbReference>
<dbReference type="Gene3D" id="3.40.50.620">
    <property type="entry name" value="HUPs"/>
    <property type="match status" value="1"/>
</dbReference>
<dbReference type="InterPro" id="IPR033910">
    <property type="entry name" value="GluRS_core"/>
</dbReference>
<organism evidence="13 14">
    <name type="scientific">Diaporthe eres</name>
    <name type="common">Phomopsis oblonga</name>
    <dbReference type="NCBI Taxonomy" id="83184"/>
    <lineage>
        <taxon>Eukaryota</taxon>
        <taxon>Fungi</taxon>
        <taxon>Dikarya</taxon>
        <taxon>Ascomycota</taxon>
        <taxon>Pezizomycotina</taxon>
        <taxon>Sordariomycetes</taxon>
        <taxon>Sordariomycetidae</taxon>
        <taxon>Diaporthales</taxon>
        <taxon>Diaporthaceae</taxon>
        <taxon>Diaporthe</taxon>
        <taxon>Diaporthe eres species complex</taxon>
    </lineage>
</organism>
<dbReference type="NCBIfam" id="TIGR00464">
    <property type="entry name" value="gltX_bact"/>
    <property type="match status" value="1"/>
</dbReference>
<dbReference type="InterPro" id="IPR045462">
    <property type="entry name" value="aa-tRNA-synth_I_cd-bd"/>
</dbReference>
<feature type="region of interest" description="Disordered" evidence="10">
    <location>
        <begin position="876"/>
        <end position="932"/>
    </location>
</feature>
<feature type="compositionally biased region" description="Basic and acidic residues" evidence="10">
    <location>
        <begin position="887"/>
        <end position="932"/>
    </location>
</feature>
<protein>
    <recommendedName>
        <fullName evidence="2">glutamate--tRNA ligase</fullName>
        <ecNumber evidence="2">6.1.1.17</ecNumber>
    </recommendedName>
    <alternativeName>
        <fullName evidence="8">Glutamyl-tRNA synthetase</fullName>
    </alternativeName>
</protein>
<evidence type="ECO:0000259" key="12">
    <source>
        <dbReference type="Pfam" id="PF19269"/>
    </source>
</evidence>
<dbReference type="Pfam" id="PF19269">
    <property type="entry name" value="Anticodon_2"/>
    <property type="match status" value="1"/>
</dbReference>
<evidence type="ECO:0000256" key="3">
    <source>
        <dbReference type="ARBA" id="ARBA00022598"/>
    </source>
</evidence>
<dbReference type="Proteomes" id="UP001430848">
    <property type="component" value="Unassembled WGS sequence"/>
</dbReference>
<dbReference type="PRINTS" id="PR00987">
    <property type="entry name" value="TRNASYNTHGLU"/>
</dbReference>
<dbReference type="SUPFAM" id="SSF52374">
    <property type="entry name" value="Nucleotidylyl transferase"/>
    <property type="match status" value="1"/>
</dbReference>
<evidence type="ECO:0000259" key="11">
    <source>
        <dbReference type="Pfam" id="PF00749"/>
    </source>
</evidence>
<dbReference type="EMBL" id="JAKNSF020000009">
    <property type="protein sequence ID" value="KAK7736863.1"/>
    <property type="molecule type" value="Genomic_DNA"/>
</dbReference>
<evidence type="ECO:0000313" key="13">
    <source>
        <dbReference type="EMBL" id="KAK7736863.1"/>
    </source>
</evidence>
<evidence type="ECO:0000256" key="6">
    <source>
        <dbReference type="ARBA" id="ARBA00022917"/>
    </source>
</evidence>
<evidence type="ECO:0000256" key="8">
    <source>
        <dbReference type="ARBA" id="ARBA00030865"/>
    </source>
</evidence>
<dbReference type="InterPro" id="IPR008925">
    <property type="entry name" value="aa_tRNA-synth_I_cd-bd_sf"/>
</dbReference>
<keyword evidence="14" id="KW-1185">Reference proteome</keyword>
<feature type="domain" description="Glutamyl/glutaminyl-tRNA synthetase class Ib catalytic" evidence="11">
    <location>
        <begin position="48"/>
        <end position="329"/>
    </location>
</feature>